<evidence type="ECO:0000256" key="1">
    <source>
        <dbReference type="SAM" id="Coils"/>
    </source>
</evidence>
<gene>
    <name evidence="3" type="ORF">NESM_000692800</name>
</gene>
<protein>
    <submittedName>
        <fullName evidence="3">Uncharacterized protein</fullName>
    </submittedName>
</protein>
<keyword evidence="4" id="KW-1185">Reference proteome</keyword>
<reference evidence="3 4" key="1">
    <citation type="journal article" date="2021" name="MBio">
        <title>A New Model Trypanosomatid, Novymonas esmeraldas: Genomic Perception of Its 'Candidatus Pandoraea novymonadis' Endosymbiont.</title>
        <authorList>
            <person name="Zakharova A."/>
            <person name="Saura A."/>
            <person name="Butenko A."/>
            <person name="Podesvova L."/>
            <person name="Warmusova S."/>
            <person name="Kostygov A.Y."/>
            <person name="Nenarokova A."/>
            <person name="Lukes J."/>
            <person name="Opperdoes F.R."/>
            <person name="Yurchenko V."/>
        </authorList>
    </citation>
    <scope>NUCLEOTIDE SEQUENCE [LARGE SCALE GENOMIC DNA]</scope>
    <source>
        <strain evidence="3 4">E262AT.01</strain>
    </source>
</reference>
<feature type="region of interest" description="Disordered" evidence="2">
    <location>
        <begin position="1"/>
        <end position="64"/>
    </location>
</feature>
<sequence>MSESTIAEGDGRSSLKNTPASPLDSPREAALEGNCGLSATTSECSSQPNSRSNRREAADGAISPSGDCGAISSWMPIVDEEDRNALALPITHGDTAEETSPVPQCVSNDEFRKSIYESQARRWQQEESTYMKHEGWCEYRIVLLLQEAFRCSYKNLKQARHNGAMSADVYAARAEELKNSLLQIKKEYRRTLQRTRERNGDLSSIASKAVTCIASVYPWSSSGFVMGFEENIKFGELTDTPGSCGRRNTPLEPRSRRGSVSTATPPPRCPTLAAPKTAQQYEHVEAVAPPSIEPELLANGRRLATPRVSLRPLPPRRQIFRTGLAPDGSPLLSPAHVGAPAEVVSFASAPLQVDTPNRGFCAVSPNCASTGSPVQVPAVTIAGPVRSDERRFLEKRQLVLQGMAFASRSLASSIFIAGRRAAIASATMRQRLALTRSAEIGLAPPPCGTTVANADPLPPPLPPPAPVPLMTSLSFPDVCQLAREPAGMMAGTGSVVRRNRLHFMPCPPPYATSDGGAVHINPTPRAAVLVAPTLVAPAPPAYAQAVAVSGDYSLVCPVRLPPCYPSQIRRDRIRVDQRSPYPYFPTMPPVSLEEERHVRELW</sequence>
<feature type="compositionally biased region" description="Polar residues" evidence="2">
    <location>
        <begin position="37"/>
        <end position="51"/>
    </location>
</feature>
<feature type="region of interest" description="Disordered" evidence="2">
    <location>
        <begin position="239"/>
        <end position="270"/>
    </location>
</feature>
<dbReference type="EMBL" id="JAECZO010000106">
    <property type="protein sequence ID" value="KAK7197442.1"/>
    <property type="molecule type" value="Genomic_DNA"/>
</dbReference>
<comment type="caution">
    <text evidence="3">The sequence shown here is derived from an EMBL/GenBank/DDBJ whole genome shotgun (WGS) entry which is preliminary data.</text>
</comment>
<evidence type="ECO:0000313" key="4">
    <source>
        <dbReference type="Proteomes" id="UP001430356"/>
    </source>
</evidence>
<evidence type="ECO:0000313" key="3">
    <source>
        <dbReference type="EMBL" id="KAK7197442.1"/>
    </source>
</evidence>
<keyword evidence="1" id="KW-0175">Coiled coil</keyword>
<dbReference type="AlphaFoldDB" id="A0AAW0EWH3"/>
<dbReference type="Proteomes" id="UP001430356">
    <property type="component" value="Unassembled WGS sequence"/>
</dbReference>
<accession>A0AAW0EWH3</accession>
<organism evidence="3 4">
    <name type="scientific">Novymonas esmeraldas</name>
    <dbReference type="NCBI Taxonomy" id="1808958"/>
    <lineage>
        <taxon>Eukaryota</taxon>
        <taxon>Discoba</taxon>
        <taxon>Euglenozoa</taxon>
        <taxon>Kinetoplastea</taxon>
        <taxon>Metakinetoplastina</taxon>
        <taxon>Trypanosomatida</taxon>
        <taxon>Trypanosomatidae</taxon>
        <taxon>Novymonas</taxon>
    </lineage>
</organism>
<name>A0AAW0EWH3_9TRYP</name>
<proteinExistence type="predicted"/>
<feature type="coiled-coil region" evidence="1">
    <location>
        <begin position="167"/>
        <end position="198"/>
    </location>
</feature>
<evidence type="ECO:0000256" key="2">
    <source>
        <dbReference type="SAM" id="MobiDB-lite"/>
    </source>
</evidence>